<dbReference type="GO" id="GO:0004222">
    <property type="term" value="F:metalloendopeptidase activity"/>
    <property type="evidence" value="ECO:0007669"/>
    <property type="project" value="InterPro"/>
</dbReference>
<dbReference type="PROSITE" id="PS00143">
    <property type="entry name" value="INSULINASE"/>
    <property type="match status" value="1"/>
</dbReference>
<dbReference type="InterPro" id="IPR001431">
    <property type="entry name" value="Pept_M16_Zn_BS"/>
</dbReference>
<dbReference type="AlphaFoldDB" id="A0A3N4ZQP0"/>
<sequence>MPHPLNLGPAGSPGTEVRTEQDGSVIRRSVLPGGIRVLTEEMPGQRSTAVGAWVAVGSRDETDGHHGSTHFLEHLLFKGTPTRTALDIAEAFDAVGGEANAATGKEHTSYYARVLDVDLPMAVDVIADMVTSSLIDPGELETERGVILEELAMNDDDPVDVAHERFTTAVLGDHPLGRPIGGTPETIRAVPREAVLEHYRRTYVPRELVVTAAGSVDHDALCTQVVAAVRAGGWTLDPAAVPAARRHGAAAAHARGIDVPGSGAVVVPGPESALLPTTGTAATVRRPTEQANVLLGGRGIQAGDERRYTLSVLTTVLGGGMSSRLFQEIREKRGLAYSTYAFASSYAEAGTFGLYAGCAPGNVEQVVQLLVAEWERLAADGITPEELARGVGQLRGNLVLGLEDNGSRMARLGRAEIVHGELTSLDEMIEQISAVTARQVRDLAAELAAAPRSLVVVGPFDDDLAARLLTAG</sequence>
<dbReference type="Pfam" id="PF05193">
    <property type="entry name" value="Peptidase_M16_C"/>
    <property type="match status" value="1"/>
</dbReference>
<evidence type="ECO:0000313" key="7">
    <source>
        <dbReference type="Proteomes" id="UP000280726"/>
    </source>
</evidence>
<keyword evidence="7" id="KW-1185">Reference proteome</keyword>
<feature type="region of interest" description="Disordered" evidence="3">
    <location>
        <begin position="1"/>
        <end position="23"/>
    </location>
</feature>
<dbReference type="GO" id="GO:0046872">
    <property type="term" value="F:metal ion binding"/>
    <property type="evidence" value="ECO:0007669"/>
    <property type="project" value="InterPro"/>
</dbReference>
<dbReference type="Proteomes" id="UP000280726">
    <property type="component" value="Unassembled WGS sequence"/>
</dbReference>
<reference evidence="6 7" key="1">
    <citation type="submission" date="2018-11" db="EMBL/GenBank/DDBJ databases">
        <title>Sequencing the genomes of 1000 actinobacteria strains.</title>
        <authorList>
            <person name="Klenk H.-P."/>
        </authorList>
    </citation>
    <scope>NUCLEOTIDE SEQUENCE [LARGE SCALE GENOMIC DNA]</scope>
    <source>
        <strain evidence="6 7">DSM 14418</strain>
    </source>
</reference>
<dbReference type="Gene3D" id="3.30.830.10">
    <property type="entry name" value="Metalloenzyme, LuxS/M16 peptidase-like"/>
    <property type="match status" value="2"/>
</dbReference>
<evidence type="ECO:0000256" key="3">
    <source>
        <dbReference type="SAM" id="MobiDB-lite"/>
    </source>
</evidence>
<evidence type="ECO:0000259" key="4">
    <source>
        <dbReference type="Pfam" id="PF00675"/>
    </source>
</evidence>
<feature type="domain" description="Peptidase M16 N-terminal" evidence="4">
    <location>
        <begin position="36"/>
        <end position="183"/>
    </location>
</feature>
<dbReference type="GO" id="GO:0006508">
    <property type="term" value="P:proteolysis"/>
    <property type="evidence" value="ECO:0007669"/>
    <property type="project" value="InterPro"/>
</dbReference>
<dbReference type="InterPro" id="IPR050361">
    <property type="entry name" value="MPP/UQCRC_Complex"/>
</dbReference>
<evidence type="ECO:0000256" key="1">
    <source>
        <dbReference type="ARBA" id="ARBA00007261"/>
    </source>
</evidence>
<dbReference type="InterPro" id="IPR011765">
    <property type="entry name" value="Pept_M16_N"/>
</dbReference>
<dbReference type="InterPro" id="IPR011249">
    <property type="entry name" value="Metalloenz_LuxS/M16"/>
</dbReference>
<protein>
    <submittedName>
        <fullName evidence="6">Putative Zn-dependent peptidase</fullName>
    </submittedName>
</protein>
<dbReference type="EMBL" id="RKRA01000001">
    <property type="protein sequence ID" value="RPF27862.1"/>
    <property type="molecule type" value="Genomic_DNA"/>
</dbReference>
<comment type="similarity">
    <text evidence="1 2">Belongs to the peptidase M16 family.</text>
</comment>
<feature type="domain" description="Peptidase M16 C-terminal" evidence="5">
    <location>
        <begin position="190"/>
        <end position="393"/>
    </location>
</feature>
<dbReference type="SUPFAM" id="SSF63411">
    <property type="entry name" value="LuxS/MPP-like metallohydrolase"/>
    <property type="match status" value="2"/>
</dbReference>
<gene>
    <name evidence="6" type="ORF">EDD32_2365</name>
</gene>
<evidence type="ECO:0000313" key="6">
    <source>
        <dbReference type="EMBL" id="RPF27862.1"/>
    </source>
</evidence>
<accession>A0A3N4ZQP0</accession>
<dbReference type="PANTHER" id="PTHR11851:SF49">
    <property type="entry name" value="MITOCHONDRIAL-PROCESSING PEPTIDASE SUBUNIT ALPHA"/>
    <property type="match status" value="1"/>
</dbReference>
<dbReference type="Pfam" id="PF00675">
    <property type="entry name" value="Peptidase_M16"/>
    <property type="match status" value="1"/>
</dbReference>
<dbReference type="InterPro" id="IPR007863">
    <property type="entry name" value="Peptidase_M16_C"/>
</dbReference>
<proteinExistence type="inferred from homology"/>
<evidence type="ECO:0000256" key="2">
    <source>
        <dbReference type="RuleBase" id="RU004447"/>
    </source>
</evidence>
<dbReference type="OrthoDB" id="9811314at2"/>
<comment type="caution">
    <text evidence="6">The sequence shown here is derived from an EMBL/GenBank/DDBJ whole genome shotgun (WGS) entry which is preliminary data.</text>
</comment>
<organism evidence="6 7">
    <name type="scientific">Georgenia muralis</name>
    <dbReference type="NCBI Taxonomy" id="154117"/>
    <lineage>
        <taxon>Bacteria</taxon>
        <taxon>Bacillati</taxon>
        <taxon>Actinomycetota</taxon>
        <taxon>Actinomycetes</taxon>
        <taxon>Micrococcales</taxon>
        <taxon>Bogoriellaceae</taxon>
        <taxon>Georgenia</taxon>
    </lineage>
</organism>
<evidence type="ECO:0000259" key="5">
    <source>
        <dbReference type="Pfam" id="PF05193"/>
    </source>
</evidence>
<name>A0A3N4ZQP0_9MICO</name>
<dbReference type="PANTHER" id="PTHR11851">
    <property type="entry name" value="METALLOPROTEASE"/>
    <property type="match status" value="1"/>
</dbReference>
<dbReference type="RefSeq" id="WP_123917709.1">
    <property type="nucleotide sequence ID" value="NZ_RKRA01000001.1"/>
</dbReference>